<gene>
    <name evidence="2" type="ORF">RhiXN_04382</name>
</gene>
<proteinExistence type="predicted"/>
<accession>A0A8H8NM88</accession>
<evidence type="ECO:0000256" key="1">
    <source>
        <dbReference type="SAM" id="MobiDB-lite"/>
    </source>
</evidence>
<dbReference type="KEGG" id="rsx:RhiXN_04382"/>
<name>A0A8H8NM88_9AGAM</name>
<feature type="region of interest" description="Disordered" evidence="1">
    <location>
        <begin position="198"/>
        <end position="236"/>
    </location>
</feature>
<reference evidence="2" key="1">
    <citation type="submission" date="2020-05" db="EMBL/GenBank/DDBJ databases">
        <title>Evolutionary and genomic comparisons of hybrid uninucleate and nonhybrid Rhizoctonia fungi.</title>
        <authorList>
            <person name="Li C."/>
            <person name="Chen X."/>
        </authorList>
    </citation>
    <scope>NUCLEOTIDE SEQUENCE</scope>
    <source>
        <strain evidence="2">AG-1 IA</strain>
    </source>
</reference>
<dbReference type="GeneID" id="67026662"/>
<feature type="compositionally biased region" description="Polar residues" evidence="1">
    <location>
        <begin position="225"/>
        <end position="236"/>
    </location>
</feature>
<dbReference type="AlphaFoldDB" id="A0A8H8NM88"/>
<dbReference type="RefSeq" id="XP_043176618.1">
    <property type="nucleotide sequence ID" value="XM_043324199.1"/>
</dbReference>
<dbReference type="EMBL" id="CP059658">
    <property type="protein sequence ID" value="QRW16381.1"/>
    <property type="molecule type" value="Genomic_DNA"/>
</dbReference>
<protein>
    <submittedName>
        <fullName evidence="2">Uncharacterized protein</fullName>
    </submittedName>
</protein>
<organism evidence="2 3">
    <name type="scientific">Rhizoctonia solani</name>
    <dbReference type="NCBI Taxonomy" id="456999"/>
    <lineage>
        <taxon>Eukaryota</taxon>
        <taxon>Fungi</taxon>
        <taxon>Dikarya</taxon>
        <taxon>Basidiomycota</taxon>
        <taxon>Agaricomycotina</taxon>
        <taxon>Agaricomycetes</taxon>
        <taxon>Cantharellales</taxon>
        <taxon>Ceratobasidiaceae</taxon>
        <taxon>Rhizoctonia</taxon>
    </lineage>
</organism>
<evidence type="ECO:0000313" key="2">
    <source>
        <dbReference type="EMBL" id="QRW16381.1"/>
    </source>
</evidence>
<dbReference type="Proteomes" id="UP000650533">
    <property type="component" value="Chromosome 1"/>
</dbReference>
<evidence type="ECO:0000313" key="3">
    <source>
        <dbReference type="Proteomes" id="UP000650533"/>
    </source>
</evidence>
<sequence length="236" mass="25030">MEELATQVPEDARESALVIPECFSAPGLPSSHIKCLKTESAQRDHPTSTGVGTLCQTVSHTIMTAVSGSMSTSKRGSATEGNFIRQDNIDSSHSLCLKSQSAEVRSVLSALGAKGHLPKQTISSIALTILRDGAFNQETEARGDVKTFQLNNNEHIAKTPPGKISLQTMPAGVEVTRTEQGLESSPLVIADNSLVEPEIGVSSTPPLRRREPTLASPVQLGAEANVQSAPDESYET</sequence>